<evidence type="ECO:0000256" key="5">
    <source>
        <dbReference type="PROSITE-ProRule" id="PRU00042"/>
    </source>
</evidence>
<proteinExistence type="predicted"/>
<keyword evidence="3 5" id="KW-0863">Zinc-finger</keyword>
<feature type="region of interest" description="Disordered" evidence="6">
    <location>
        <begin position="234"/>
        <end position="322"/>
    </location>
</feature>
<dbReference type="SUPFAM" id="SSF57667">
    <property type="entry name" value="beta-beta-alpha zinc fingers"/>
    <property type="match status" value="1"/>
</dbReference>
<evidence type="ECO:0000256" key="3">
    <source>
        <dbReference type="ARBA" id="ARBA00022771"/>
    </source>
</evidence>
<dbReference type="InterPro" id="IPR036236">
    <property type="entry name" value="Znf_C2H2_sf"/>
</dbReference>
<dbReference type="EMBL" id="KN880493">
    <property type="protein sequence ID" value="KIY68930.1"/>
    <property type="molecule type" value="Genomic_DNA"/>
</dbReference>
<evidence type="ECO:0000256" key="2">
    <source>
        <dbReference type="ARBA" id="ARBA00022737"/>
    </source>
</evidence>
<feature type="compositionally biased region" description="Polar residues" evidence="6">
    <location>
        <begin position="236"/>
        <end position="250"/>
    </location>
</feature>
<feature type="domain" description="C2H2-type" evidence="7">
    <location>
        <begin position="77"/>
        <end position="100"/>
    </location>
</feature>
<evidence type="ECO:0000313" key="8">
    <source>
        <dbReference type="EMBL" id="KIY68930.1"/>
    </source>
</evidence>
<gene>
    <name evidence="8" type="ORF">CYLTODRAFT_489349</name>
</gene>
<evidence type="ECO:0000259" key="7">
    <source>
        <dbReference type="PROSITE" id="PS50157"/>
    </source>
</evidence>
<dbReference type="PANTHER" id="PTHR24379">
    <property type="entry name" value="KRAB AND ZINC FINGER DOMAIN-CONTAINING"/>
    <property type="match status" value="1"/>
</dbReference>
<dbReference type="Proteomes" id="UP000054007">
    <property type="component" value="Unassembled WGS sequence"/>
</dbReference>
<name>A0A0D7BFE6_9AGAR</name>
<dbReference type="PROSITE" id="PS50157">
    <property type="entry name" value="ZINC_FINGER_C2H2_2"/>
    <property type="match status" value="3"/>
</dbReference>
<dbReference type="InterPro" id="IPR057281">
    <property type="entry name" value="Zfn-C2H2_REST"/>
</dbReference>
<dbReference type="InterPro" id="IPR013087">
    <property type="entry name" value="Znf_C2H2_type"/>
</dbReference>
<feature type="compositionally biased region" description="Basic and acidic residues" evidence="6">
    <location>
        <begin position="303"/>
        <end position="317"/>
    </location>
</feature>
<dbReference type="GO" id="GO:0008270">
    <property type="term" value="F:zinc ion binding"/>
    <property type="evidence" value="ECO:0007669"/>
    <property type="project" value="UniProtKB-KW"/>
</dbReference>
<keyword evidence="9" id="KW-1185">Reference proteome</keyword>
<dbReference type="Gene3D" id="3.30.160.60">
    <property type="entry name" value="Classic Zinc Finger"/>
    <property type="match status" value="2"/>
</dbReference>
<dbReference type="STRING" id="1314674.A0A0D7BFE6"/>
<feature type="compositionally biased region" description="Acidic residues" evidence="6">
    <location>
        <begin position="278"/>
        <end position="302"/>
    </location>
</feature>
<keyword evidence="2" id="KW-0677">Repeat</keyword>
<evidence type="ECO:0000256" key="4">
    <source>
        <dbReference type="ARBA" id="ARBA00022833"/>
    </source>
</evidence>
<dbReference type="SMART" id="SM00355">
    <property type="entry name" value="ZnF_C2H2"/>
    <property type="match status" value="6"/>
</dbReference>
<feature type="compositionally biased region" description="Basic and acidic residues" evidence="6">
    <location>
        <begin position="252"/>
        <end position="263"/>
    </location>
</feature>
<keyword evidence="1" id="KW-0479">Metal-binding</keyword>
<dbReference type="AlphaFoldDB" id="A0A0D7BFE6"/>
<evidence type="ECO:0000256" key="1">
    <source>
        <dbReference type="ARBA" id="ARBA00022723"/>
    </source>
</evidence>
<accession>A0A0D7BFE6</accession>
<protein>
    <recommendedName>
        <fullName evidence="7">C2H2-type domain-containing protein</fullName>
    </recommendedName>
</protein>
<feature type="domain" description="C2H2-type" evidence="7">
    <location>
        <begin position="13"/>
        <end position="40"/>
    </location>
</feature>
<keyword evidence="4" id="KW-0862">Zinc</keyword>
<organism evidence="8 9">
    <name type="scientific">Cylindrobasidium torrendii FP15055 ss-10</name>
    <dbReference type="NCBI Taxonomy" id="1314674"/>
    <lineage>
        <taxon>Eukaryota</taxon>
        <taxon>Fungi</taxon>
        <taxon>Dikarya</taxon>
        <taxon>Basidiomycota</taxon>
        <taxon>Agaricomycotina</taxon>
        <taxon>Agaricomycetes</taxon>
        <taxon>Agaricomycetidae</taxon>
        <taxon>Agaricales</taxon>
        <taxon>Marasmiineae</taxon>
        <taxon>Physalacriaceae</taxon>
        <taxon>Cylindrobasidium</taxon>
    </lineage>
</organism>
<dbReference type="OrthoDB" id="3561125at2759"/>
<dbReference type="PANTHER" id="PTHR24379:SF121">
    <property type="entry name" value="C2H2-TYPE DOMAIN-CONTAINING PROTEIN"/>
    <property type="match status" value="1"/>
</dbReference>
<feature type="domain" description="C2H2-type" evidence="7">
    <location>
        <begin position="102"/>
        <end position="131"/>
    </location>
</feature>
<evidence type="ECO:0000313" key="9">
    <source>
        <dbReference type="Proteomes" id="UP000054007"/>
    </source>
</evidence>
<dbReference type="Pfam" id="PF24540">
    <property type="entry name" value="zf-C2H2_REST"/>
    <property type="match status" value="1"/>
</dbReference>
<reference evidence="8 9" key="1">
    <citation type="journal article" date="2015" name="Fungal Genet. Biol.">
        <title>Evolution of novel wood decay mechanisms in Agaricales revealed by the genome sequences of Fistulina hepatica and Cylindrobasidium torrendii.</title>
        <authorList>
            <person name="Floudas D."/>
            <person name="Held B.W."/>
            <person name="Riley R."/>
            <person name="Nagy L.G."/>
            <person name="Koehler G."/>
            <person name="Ransdell A.S."/>
            <person name="Younus H."/>
            <person name="Chow J."/>
            <person name="Chiniquy J."/>
            <person name="Lipzen A."/>
            <person name="Tritt A."/>
            <person name="Sun H."/>
            <person name="Haridas S."/>
            <person name="LaButti K."/>
            <person name="Ohm R.A."/>
            <person name="Kues U."/>
            <person name="Blanchette R.A."/>
            <person name="Grigoriev I.V."/>
            <person name="Minto R.E."/>
            <person name="Hibbett D.S."/>
        </authorList>
    </citation>
    <scope>NUCLEOTIDE SEQUENCE [LARGE SCALE GENOMIC DNA]</scope>
    <source>
        <strain evidence="8 9">FP15055 ss-10</strain>
    </source>
</reference>
<sequence>MTPEIDYTMPEILRCNECTFNTTSLTRFASHQQAHTGLEQYFRCAMPGCDFTTKTESRLRQHNLASCRIIDIPRVLYRCKPCDYFAESQEDLDAHKRVHTPYLCSWDSCGHVAHRKLKLRKHEARHSKETPYICSQRSCVFKSASKQALQVHRSAYNHFPSATNPNLASYSCFREDCKFTTLYKANIERHELVRHGVKTPPTTLRPSGRAVSVAVRRLPQEDRLLYRTFAELAAQRNGTQSSRRSPTPNSLEGREPPDTVAERTRKRRKFAELFGSSSDEEDQSDNGVSEEDSEDDESDGVELQERPLRYTEEDMKRTTRPLQDEIAWLRAMLAARGSA</sequence>
<evidence type="ECO:0000256" key="6">
    <source>
        <dbReference type="SAM" id="MobiDB-lite"/>
    </source>
</evidence>